<dbReference type="SUPFAM" id="SSF52540">
    <property type="entry name" value="P-loop containing nucleoside triphosphate hydrolases"/>
    <property type="match status" value="1"/>
</dbReference>
<reference evidence="11 12" key="1">
    <citation type="journal article" date="2017" name="BMC Genomics">
        <title>Comparative genomic and phylogenomic analyses of the Bifidobacteriaceae family.</title>
        <authorList>
            <person name="Lugli G.A."/>
            <person name="Milani C."/>
            <person name="Turroni F."/>
            <person name="Duranti S."/>
            <person name="Mancabelli L."/>
            <person name="Mangifesta M."/>
            <person name="Ferrario C."/>
            <person name="Modesto M."/>
            <person name="Mattarelli P."/>
            <person name="Jiri K."/>
            <person name="van Sinderen D."/>
            <person name="Ventura M."/>
        </authorList>
    </citation>
    <scope>NUCLEOTIDE SEQUENCE [LARGE SCALE GENOMIC DNA]</scope>
    <source>
        <strain evidence="11 12">LMG 21773</strain>
    </source>
</reference>
<evidence type="ECO:0000256" key="6">
    <source>
        <dbReference type="ARBA" id="ARBA00022840"/>
    </source>
</evidence>
<evidence type="ECO:0000256" key="8">
    <source>
        <dbReference type="ARBA" id="ARBA00033408"/>
    </source>
</evidence>
<dbReference type="GO" id="GO:0006310">
    <property type="term" value="P:DNA recombination"/>
    <property type="evidence" value="ECO:0007669"/>
    <property type="project" value="InterPro"/>
</dbReference>
<keyword evidence="7" id="KW-0234">DNA repair</keyword>
<dbReference type="GO" id="GO:0043590">
    <property type="term" value="C:bacterial nucleoid"/>
    <property type="evidence" value="ECO:0007669"/>
    <property type="project" value="TreeGrafter"/>
</dbReference>
<keyword evidence="12" id="KW-1185">Reference proteome</keyword>
<evidence type="ECO:0000259" key="10">
    <source>
        <dbReference type="Pfam" id="PF02463"/>
    </source>
</evidence>
<dbReference type="InterPro" id="IPR027417">
    <property type="entry name" value="P-loop_NTPase"/>
</dbReference>
<gene>
    <name evidence="11" type="ORF">AEAE_0318</name>
</gene>
<dbReference type="PANTHER" id="PTHR11059">
    <property type="entry name" value="DNA REPAIR PROTEIN RECN"/>
    <property type="match status" value="1"/>
</dbReference>
<evidence type="ECO:0000256" key="7">
    <source>
        <dbReference type="ARBA" id="ARBA00023204"/>
    </source>
</evidence>
<dbReference type="PIRSF" id="PIRSF003128">
    <property type="entry name" value="RecN"/>
    <property type="match status" value="1"/>
</dbReference>
<dbReference type="GO" id="GO:0009432">
    <property type="term" value="P:SOS response"/>
    <property type="evidence" value="ECO:0007669"/>
    <property type="project" value="TreeGrafter"/>
</dbReference>
<dbReference type="Pfam" id="PF02463">
    <property type="entry name" value="SMC_N"/>
    <property type="match status" value="1"/>
</dbReference>
<evidence type="ECO:0000256" key="5">
    <source>
        <dbReference type="ARBA" id="ARBA00022763"/>
    </source>
</evidence>
<evidence type="ECO:0000256" key="9">
    <source>
        <dbReference type="SAM" id="MobiDB-lite"/>
    </source>
</evidence>
<dbReference type="InterPro" id="IPR004604">
    <property type="entry name" value="DNA_recomb/repair_RecN"/>
</dbReference>
<comment type="caution">
    <text evidence="11">The sequence shown here is derived from an EMBL/GenBank/DDBJ whole genome shotgun (WGS) entry which is preliminary data.</text>
</comment>
<proteinExistence type="inferred from homology"/>
<dbReference type="RefSeq" id="WP_094689441.1">
    <property type="nucleotide sequence ID" value="NZ_JACBYZ010000001.1"/>
</dbReference>
<dbReference type="AlphaFoldDB" id="A0A261F9K6"/>
<dbReference type="CDD" id="cd03241">
    <property type="entry name" value="ABC_RecN"/>
    <property type="match status" value="1"/>
</dbReference>
<keyword evidence="6" id="KW-0067">ATP-binding</keyword>
<dbReference type="Proteomes" id="UP000228976">
    <property type="component" value="Unassembled WGS sequence"/>
</dbReference>
<feature type="region of interest" description="Disordered" evidence="9">
    <location>
        <begin position="549"/>
        <end position="571"/>
    </location>
</feature>
<dbReference type="OrthoDB" id="9806954at2"/>
<dbReference type="EMBL" id="MWWU01000002">
    <property type="protein sequence ID" value="OZG55830.1"/>
    <property type="molecule type" value="Genomic_DNA"/>
</dbReference>
<feature type="domain" description="RecF/RecN/SMC N-terminal" evidence="10">
    <location>
        <begin position="2"/>
        <end position="541"/>
    </location>
</feature>
<comment type="function">
    <text evidence="1">May be involved in recombinational repair of damaged DNA.</text>
</comment>
<evidence type="ECO:0000256" key="3">
    <source>
        <dbReference type="ARBA" id="ARBA00021315"/>
    </source>
</evidence>
<evidence type="ECO:0000313" key="12">
    <source>
        <dbReference type="Proteomes" id="UP000228976"/>
    </source>
</evidence>
<keyword evidence="4" id="KW-0547">Nucleotide-binding</keyword>
<organism evidence="11 12">
    <name type="scientific">Aeriscardovia aeriphila</name>
    <dbReference type="NCBI Taxonomy" id="218139"/>
    <lineage>
        <taxon>Bacteria</taxon>
        <taxon>Bacillati</taxon>
        <taxon>Actinomycetota</taxon>
        <taxon>Actinomycetes</taxon>
        <taxon>Bifidobacteriales</taxon>
        <taxon>Bifidobacteriaceae</taxon>
        <taxon>Aeriscardovia</taxon>
    </lineage>
</organism>
<dbReference type="PANTHER" id="PTHR11059:SF0">
    <property type="entry name" value="DNA REPAIR PROTEIN RECN"/>
    <property type="match status" value="1"/>
</dbReference>
<dbReference type="GO" id="GO:0006281">
    <property type="term" value="P:DNA repair"/>
    <property type="evidence" value="ECO:0007669"/>
    <property type="project" value="UniProtKB-KW"/>
</dbReference>
<evidence type="ECO:0000313" key="11">
    <source>
        <dbReference type="EMBL" id="OZG55830.1"/>
    </source>
</evidence>
<dbReference type="GO" id="GO:0005524">
    <property type="term" value="F:ATP binding"/>
    <property type="evidence" value="ECO:0007669"/>
    <property type="project" value="UniProtKB-KW"/>
</dbReference>
<keyword evidence="5" id="KW-0227">DNA damage</keyword>
<name>A0A261F9K6_9BIFI</name>
<protein>
    <recommendedName>
        <fullName evidence="3">DNA repair protein RecN</fullName>
    </recommendedName>
    <alternativeName>
        <fullName evidence="8">Recombination protein N</fullName>
    </alternativeName>
</protein>
<evidence type="ECO:0000256" key="2">
    <source>
        <dbReference type="ARBA" id="ARBA00009441"/>
    </source>
</evidence>
<sequence>MLTELEVRDLGPIHHALINPAVGMTAITGETGAGKSMLLSALGLIRGMKADAERVSAGATHAWAQGIFTVDDSHPALEDAAQAGAESEDNQIFLTRQVAGKEQGGRSRAIVNGHSVPRSLMTSLANSLITIHGQADQQRLVSSAHQREFLDQYAQAGEELAAYREVWKSYQDAQATLKQLTSDQAQLRQREDYLRDSLEQINKIDPQPHEDEELKAQRTRIENSARIRSAFVTALSCIDPSCVDANDEGSCSAVDQVARAQSAIEQISEIPGMNEVVDQLSAVSDQLSDIVSTLANGLETSEGSDADLDFINSRIHELAGLTRRWGPKIDDVLTWKKNAQEELDSIDSSPERIAQVSAECEKLAQQASKLAHGLHETRSGAAKRLSDQVNQELESLAMSGAHLNIQVSETAERGKLNSTGWDDITFLFSAFPSAPQRPLAKSASGGELSRLMLALELSFATSQRTDLGQYAGEDDELLPADPNRQPQLTFVFDEVDAGVGGSAAVELGKRLASLAKTAQVIVVTHLAQVASWADAQFVVSKNMQWADQQAQGTRDTASKPGQSDQQNQTDKAAEALTQTTVTRVEGQQRLEEIARMLSGSADEISLQHADQLLRASKLERRA</sequence>
<dbReference type="InterPro" id="IPR003395">
    <property type="entry name" value="RecF/RecN/SMC_N"/>
</dbReference>
<accession>A0A261F9K6</accession>
<dbReference type="Gene3D" id="3.40.50.300">
    <property type="entry name" value="P-loop containing nucleotide triphosphate hydrolases"/>
    <property type="match status" value="2"/>
</dbReference>
<evidence type="ECO:0000256" key="1">
    <source>
        <dbReference type="ARBA" id="ARBA00003618"/>
    </source>
</evidence>
<evidence type="ECO:0000256" key="4">
    <source>
        <dbReference type="ARBA" id="ARBA00022741"/>
    </source>
</evidence>
<comment type="similarity">
    <text evidence="2">Belongs to the RecN family.</text>
</comment>